<name>A0A0A0LDY0_CUCSA</name>
<reference evidence="2 3" key="3">
    <citation type="journal article" date="2010" name="BMC Genomics">
        <title>Transcriptome sequencing and comparative analysis of cucumber flowers with different sex types.</title>
        <authorList>
            <person name="Guo S."/>
            <person name="Zheng Y."/>
            <person name="Joung J.G."/>
            <person name="Liu S."/>
            <person name="Zhang Z."/>
            <person name="Crasta O.R."/>
            <person name="Sobral B.W."/>
            <person name="Xu Y."/>
            <person name="Huang S."/>
            <person name="Fei Z."/>
        </authorList>
    </citation>
    <scope>NUCLEOTIDE SEQUENCE [LARGE SCALE GENOMIC DNA]</scope>
    <source>
        <strain evidence="3">cv. 9930</strain>
    </source>
</reference>
<dbReference type="Proteomes" id="UP000029981">
    <property type="component" value="Chromosome 3"/>
</dbReference>
<proteinExistence type="predicted"/>
<dbReference type="EMBL" id="CM002924">
    <property type="protein sequence ID" value="KGN59089.1"/>
    <property type="molecule type" value="Genomic_DNA"/>
</dbReference>
<protein>
    <submittedName>
        <fullName evidence="2">Uncharacterized protein</fullName>
    </submittedName>
</protein>
<reference evidence="2 3" key="1">
    <citation type="journal article" date="2009" name="Nat. Genet.">
        <title>The genome of the cucumber, Cucumis sativus L.</title>
        <authorList>
            <person name="Huang S."/>
            <person name="Li R."/>
            <person name="Zhang Z."/>
            <person name="Li L."/>
            <person name="Gu X."/>
            <person name="Fan W."/>
            <person name="Lucas W.J."/>
            <person name="Wang X."/>
            <person name="Xie B."/>
            <person name="Ni P."/>
            <person name="Ren Y."/>
            <person name="Zhu H."/>
            <person name="Li J."/>
            <person name="Lin K."/>
            <person name="Jin W."/>
            <person name="Fei Z."/>
            <person name="Li G."/>
            <person name="Staub J."/>
            <person name="Kilian A."/>
            <person name="van der Vossen E.A."/>
            <person name="Wu Y."/>
            <person name="Guo J."/>
            <person name="He J."/>
            <person name="Jia Z."/>
            <person name="Ren Y."/>
            <person name="Tian G."/>
            <person name="Lu Y."/>
            <person name="Ruan J."/>
            <person name="Qian W."/>
            <person name="Wang M."/>
            <person name="Huang Q."/>
            <person name="Li B."/>
            <person name="Xuan Z."/>
            <person name="Cao J."/>
            <person name="Asan"/>
            <person name="Wu Z."/>
            <person name="Zhang J."/>
            <person name="Cai Q."/>
            <person name="Bai Y."/>
            <person name="Zhao B."/>
            <person name="Han Y."/>
            <person name="Li Y."/>
            <person name="Li X."/>
            <person name="Wang S."/>
            <person name="Shi Q."/>
            <person name="Liu S."/>
            <person name="Cho W.K."/>
            <person name="Kim J.Y."/>
            <person name="Xu Y."/>
            <person name="Heller-Uszynska K."/>
            <person name="Miao H."/>
            <person name="Cheng Z."/>
            <person name="Zhang S."/>
            <person name="Wu J."/>
            <person name="Yang Y."/>
            <person name="Kang H."/>
            <person name="Li M."/>
            <person name="Liang H."/>
            <person name="Ren X."/>
            <person name="Shi Z."/>
            <person name="Wen M."/>
            <person name="Jian M."/>
            <person name="Yang H."/>
            <person name="Zhang G."/>
            <person name="Yang Z."/>
            <person name="Chen R."/>
            <person name="Liu S."/>
            <person name="Li J."/>
            <person name="Ma L."/>
            <person name="Liu H."/>
            <person name="Zhou Y."/>
            <person name="Zhao J."/>
            <person name="Fang X."/>
            <person name="Li G."/>
            <person name="Fang L."/>
            <person name="Li Y."/>
            <person name="Liu D."/>
            <person name="Zheng H."/>
            <person name="Zhang Y."/>
            <person name="Qin N."/>
            <person name="Li Z."/>
            <person name="Yang G."/>
            <person name="Yang S."/>
            <person name="Bolund L."/>
            <person name="Kristiansen K."/>
            <person name="Zheng H."/>
            <person name="Li S."/>
            <person name="Zhang X."/>
            <person name="Yang H."/>
            <person name="Wang J."/>
            <person name="Sun R."/>
            <person name="Zhang B."/>
            <person name="Jiang S."/>
            <person name="Wang J."/>
            <person name="Du Y."/>
            <person name="Li S."/>
        </authorList>
    </citation>
    <scope>NUCLEOTIDE SEQUENCE [LARGE SCALE GENOMIC DNA]</scope>
    <source>
        <strain evidence="3">cv. 9930</strain>
    </source>
</reference>
<reference evidence="2 3" key="2">
    <citation type="journal article" date="2009" name="PLoS ONE">
        <title>An integrated genetic and cytogenetic map of the cucumber genome.</title>
        <authorList>
            <person name="Ren Y."/>
            <person name="Zhang Z."/>
            <person name="Liu J."/>
            <person name="Staub J.E."/>
            <person name="Han Y."/>
            <person name="Cheng Z."/>
            <person name="Li X."/>
            <person name="Lu J."/>
            <person name="Miao H."/>
            <person name="Kang H."/>
            <person name="Xie B."/>
            <person name="Gu X."/>
            <person name="Wang X."/>
            <person name="Du Y."/>
            <person name="Jin W."/>
            <person name="Huang S."/>
        </authorList>
    </citation>
    <scope>NUCLEOTIDE SEQUENCE [LARGE SCALE GENOMIC DNA]</scope>
    <source>
        <strain evidence="3">cv. 9930</strain>
    </source>
</reference>
<organism evidence="2 3">
    <name type="scientific">Cucumis sativus</name>
    <name type="common">Cucumber</name>
    <dbReference type="NCBI Taxonomy" id="3659"/>
    <lineage>
        <taxon>Eukaryota</taxon>
        <taxon>Viridiplantae</taxon>
        <taxon>Streptophyta</taxon>
        <taxon>Embryophyta</taxon>
        <taxon>Tracheophyta</taxon>
        <taxon>Spermatophyta</taxon>
        <taxon>Magnoliopsida</taxon>
        <taxon>eudicotyledons</taxon>
        <taxon>Gunneridae</taxon>
        <taxon>Pentapetalae</taxon>
        <taxon>rosids</taxon>
        <taxon>fabids</taxon>
        <taxon>Cucurbitales</taxon>
        <taxon>Cucurbitaceae</taxon>
        <taxon>Benincaseae</taxon>
        <taxon>Cucumis</taxon>
    </lineage>
</organism>
<gene>
    <name evidence="2" type="ORF">Csa_3G765080</name>
</gene>
<dbReference type="AlphaFoldDB" id="A0A0A0LDY0"/>
<evidence type="ECO:0000313" key="3">
    <source>
        <dbReference type="Proteomes" id="UP000029981"/>
    </source>
</evidence>
<keyword evidence="3" id="KW-1185">Reference proteome</keyword>
<evidence type="ECO:0000313" key="2">
    <source>
        <dbReference type="EMBL" id="KGN59089.1"/>
    </source>
</evidence>
<feature type="compositionally biased region" description="Low complexity" evidence="1">
    <location>
        <begin position="77"/>
        <end position="86"/>
    </location>
</feature>
<reference evidence="2 3" key="4">
    <citation type="journal article" date="2011" name="BMC Genomics">
        <title>RNA-Seq improves annotation of protein-coding genes in the cucumber genome.</title>
        <authorList>
            <person name="Li Z."/>
            <person name="Zhang Z."/>
            <person name="Yan P."/>
            <person name="Huang S."/>
            <person name="Fei Z."/>
            <person name="Lin K."/>
        </authorList>
    </citation>
    <scope>NUCLEOTIDE SEQUENCE [LARGE SCALE GENOMIC DNA]</scope>
    <source>
        <strain evidence="3">cv. 9930</strain>
    </source>
</reference>
<accession>A0A0A0LDY0</accession>
<sequence length="86" mass="9957">METPSQINFYPKVFKIQKPNTKGLKMSELQKVSVKLKNTKSNKAIQFFNTGKRKPEIQGSVSSESKQKRETHHKSPRSSPQNSRRR</sequence>
<feature type="region of interest" description="Disordered" evidence="1">
    <location>
        <begin position="45"/>
        <end position="86"/>
    </location>
</feature>
<dbReference type="Gramene" id="KGN59089">
    <property type="protein sequence ID" value="KGN59089"/>
    <property type="gene ID" value="Csa_3G765080"/>
</dbReference>
<evidence type="ECO:0000256" key="1">
    <source>
        <dbReference type="SAM" id="MobiDB-lite"/>
    </source>
</evidence>